<dbReference type="EC" id="3.6.1.74" evidence="7"/>
<dbReference type="AlphaFoldDB" id="A0A976M5X6"/>
<dbReference type="InterPro" id="IPR037009">
    <property type="entry name" value="mRNA_triPase_Cet1_sf"/>
</dbReference>
<evidence type="ECO:0000256" key="3">
    <source>
        <dbReference type="ARBA" id="ARBA00006345"/>
    </source>
</evidence>
<dbReference type="InterPro" id="IPR033469">
    <property type="entry name" value="CYTH-like_dom_sf"/>
</dbReference>
<keyword evidence="5" id="KW-0378">Hydrolase</keyword>
<dbReference type="Proteomes" id="UP000244803">
    <property type="component" value="Chromosome 1"/>
</dbReference>
<dbReference type="PANTHER" id="PTHR28118:SF1">
    <property type="entry name" value="POLYNUCLEOTIDE 5'-TRIPHOSPHATASE CTL1-RELATED"/>
    <property type="match status" value="1"/>
</dbReference>
<dbReference type="PANTHER" id="PTHR28118">
    <property type="entry name" value="POLYNUCLEOTIDE 5'-TRIPHOSPHATASE-RELATED"/>
    <property type="match status" value="1"/>
</dbReference>
<dbReference type="GO" id="GO:0006397">
    <property type="term" value="P:mRNA processing"/>
    <property type="evidence" value="ECO:0007669"/>
    <property type="project" value="UniProtKB-KW"/>
</dbReference>
<dbReference type="InterPro" id="IPR040343">
    <property type="entry name" value="Cet1/Ctl1"/>
</dbReference>
<dbReference type="GO" id="GO:0140818">
    <property type="term" value="F:mRNA 5'-triphosphate monophosphatase activity"/>
    <property type="evidence" value="ECO:0007669"/>
    <property type="project" value="UniProtKB-EC"/>
</dbReference>
<gene>
    <name evidence="10" type="ORF">MACJ_000214</name>
</gene>
<name>A0A976M5X6_THEOR</name>
<dbReference type="OrthoDB" id="272147at2759"/>
<comment type="cofactor">
    <cofactor evidence="1">
        <name>Mg(2+)</name>
        <dbReference type="ChEBI" id="CHEBI:18420"/>
    </cofactor>
</comment>
<comment type="subcellular location">
    <subcellularLocation>
        <location evidence="2">Nucleus</location>
    </subcellularLocation>
</comment>
<sequence length="412" mass="46682">MISEPLNTINGSSALDCDSLASLLSERIDYLSLYGPLCDALEKNHFSTTGPESDGPECQLEVEVRLGIVQNVRSEQRFSLPLTTDTLLSTRAPVKFVPGVTQEQYNSFNNLISESVDQEKNKDEWTKKLNSSTVNRFFEIPGYDELVRISVPTDNTGTKSGKDSGFESIRKVNLLKWNISSGSNQEIEESEEYVPQDLLDFRIAVNLEYKVQLASLPTTSNAKHCRRRLRDSYISKPGKVRFDLSKVEDVTETKGHTSSQSPTYEIEIELMGEEIVDCLTDKSLGSSERLNRLKYHCATLVKSARYVRDFLCTSDKRLKYGSYLSAISEKVGLYDLRIASQDEESVKRYKAYLSPQMPLIGDYMFRTVSHYVEKDPDSFKSMKSLYSEHLDKIPGPFTVKLDEQGRKIVTDN</sequence>
<keyword evidence="6" id="KW-0539">Nucleus</keyword>
<evidence type="ECO:0000313" key="11">
    <source>
        <dbReference type="Proteomes" id="UP000244803"/>
    </source>
</evidence>
<dbReference type="CDD" id="cd07470">
    <property type="entry name" value="CYTH-like_mRNA_RTPase"/>
    <property type="match status" value="1"/>
</dbReference>
<evidence type="ECO:0000256" key="5">
    <source>
        <dbReference type="ARBA" id="ARBA00022801"/>
    </source>
</evidence>
<dbReference type="GO" id="GO:0004651">
    <property type="term" value="F:polynucleotide 5'-phosphatase activity"/>
    <property type="evidence" value="ECO:0007669"/>
    <property type="project" value="InterPro"/>
</dbReference>
<evidence type="ECO:0000256" key="6">
    <source>
        <dbReference type="ARBA" id="ARBA00023242"/>
    </source>
</evidence>
<dbReference type="Pfam" id="PF02940">
    <property type="entry name" value="mRNA_triPase"/>
    <property type="match status" value="1"/>
</dbReference>
<comment type="catalytic activity">
    <reaction evidence="8">
        <text>a 5'-end triphospho-ribonucleoside in mRNA + H2O = a 5'-end diphospho-ribonucleoside in mRNA + phosphate + H(+)</text>
        <dbReference type="Rhea" id="RHEA:67004"/>
        <dbReference type="Rhea" id="RHEA-COMP:17164"/>
        <dbReference type="Rhea" id="RHEA-COMP:17165"/>
        <dbReference type="ChEBI" id="CHEBI:15377"/>
        <dbReference type="ChEBI" id="CHEBI:15378"/>
        <dbReference type="ChEBI" id="CHEBI:43474"/>
        <dbReference type="ChEBI" id="CHEBI:167616"/>
        <dbReference type="ChEBI" id="CHEBI:167618"/>
        <dbReference type="EC" id="3.6.1.74"/>
    </reaction>
    <physiologicalReaction direction="left-to-right" evidence="8">
        <dbReference type="Rhea" id="RHEA:67005"/>
    </physiologicalReaction>
</comment>
<comment type="similarity">
    <text evidence="3">Belongs to the fungal TPase family.</text>
</comment>
<evidence type="ECO:0000256" key="4">
    <source>
        <dbReference type="ARBA" id="ARBA00022664"/>
    </source>
</evidence>
<reference evidence="10" key="1">
    <citation type="submission" date="2022-07" db="EMBL/GenBank/DDBJ databases">
        <title>Evaluation of T. orientalis genome assembly methods using nanopore sequencing and analysis of variation between genomes.</title>
        <authorList>
            <person name="Yam J."/>
            <person name="Micallef M.L."/>
            <person name="Liu M."/>
            <person name="Djordjevic S.P."/>
            <person name="Bogema D.R."/>
            <person name="Jenkins C."/>
        </authorList>
    </citation>
    <scope>NUCLEOTIDE SEQUENCE</scope>
    <source>
        <strain evidence="10">Fish Creek</strain>
    </source>
</reference>
<evidence type="ECO:0000259" key="9">
    <source>
        <dbReference type="Pfam" id="PF02940"/>
    </source>
</evidence>
<dbReference type="GO" id="GO:0005634">
    <property type="term" value="C:nucleus"/>
    <property type="evidence" value="ECO:0007669"/>
    <property type="project" value="UniProtKB-SubCell"/>
</dbReference>
<dbReference type="SUPFAM" id="SSF55154">
    <property type="entry name" value="CYTH-like phosphatases"/>
    <property type="match status" value="1"/>
</dbReference>
<feature type="domain" description="mRNA triphosphatase Cet1-like" evidence="9">
    <location>
        <begin position="59"/>
        <end position="270"/>
    </location>
</feature>
<keyword evidence="4" id="KW-0507">mRNA processing</keyword>
<dbReference type="EMBL" id="CP056065">
    <property type="protein sequence ID" value="UKJ87774.1"/>
    <property type="molecule type" value="Genomic_DNA"/>
</dbReference>
<protein>
    <recommendedName>
        <fullName evidence="7">mRNA 5'-phosphatase</fullName>
        <ecNumber evidence="7">3.6.1.74</ecNumber>
    </recommendedName>
</protein>
<evidence type="ECO:0000256" key="1">
    <source>
        <dbReference type="ARBA" id="ARBA00001946"/>
    </source>
</evidence>
<evidence type="ECO:0000256" key="2">
    <source>
        <dbReference type="ARBA" id="ARBA00004123"/>
    </source>
</evidence>
<proteinExistence type="inferred from homology"/>
<evidence type="ECO:0000256" key="7">
    <source>
        <dbReference type="ARBA" id="ARBA00035028"/>
    </source>
</evidence>
<evidence type="ECO:0000256" key="8">
    <source>
        <dbReference type="ARBA" id="ARBA00047740"/>
    </source>
</evidence>
<accession>A0A976M5X6</accession>
<evidence type="ECO:0000313" key="10">
    <source>
        <dbReference type="EMBL" id="UKJ87774.1"/>
    </source>
</evidence>
<organism evidence="10 11">
    <name type="scientific">Theileria orientalis</name>
    <dbReference type="NCBI Taxonomy" id="68886"/>
    <lineage>
        <taxon>Eukaryota</taxon>
        <taxon>Sar</taxon>
        <taxon>Alveolata</taxon>
        <taxon>Apicomplexa</taxon>
        <taxon>Aconoidasida</taxon>
        <taxon>Piroplasmida</taxon>
        <taxon>Theileriidae</taxon>
        <taxon>Theileria</taxon>
    </lineage>
</organism>
<dbReference type="InterPro" id="IPR004206">
    <property type="entry name" value="mRNA_triPase_Cet1"/>
</dbReference>
<dbReference type="Gene3D" id="3.20.100.10">
    <property type="entry name" value="mRNA triphosphatase Cet1-like"/>
    <property type="match status" value="1"/>
</dbReference>